<reference evidence="3" key="1">
    <citation type="submission" date="2021-03" db="EMBL/GenBank/DDBJ databases">
        <title>Genome of Cognatishimia sp. F0-27.</title>
        <authorList>
            <person name="Ping X."/>
        </authorList>
    </citation>
    <scope>NUCLEOTIDE SEQUENCE [LARGE SCALE GENOMIC DNA]</scope>
    <source>
        <strain evidence="3">E313</strain>
    </source>
</reference>
<comment type="caution">
    <text evidence="2">The sequence shown here is derived from an EMBL/GenBank/DDBJ whole genome shotgun (WGS) entry which is preliminary data.</text>
</comment>
<feature type="transmembrane region" description="Helical" evidence="1">
    <location>
        <begin position="17"/>
        <end position="42"/>
    </location>
</feature>
<accession>A0ABS8EK89</accession>
<dbReference type="EMBL" id="JAFMPT010000003">
    <property type="protein sequence ID" value="MCC1483634.1"/>
    <property type="molecule type" value="Genomic_DNA"/>
</dbReference>
<name>A0ABS8EK89_9FLAO</name>
<evidence type="ECO:0000313" key="2">
    <source>
        <dbReference type="EMBL" id="MCC1483634.1"/>
    </source>
</evidence>
<sequence length="91" mass="10594">MIYLLGLFSNILNGSGVWIVTIIIPLHLFSMFCIFHTIYYVAKTIKTVELKRRVSFIDFAGDFFLVWFYFIGVWILQPKINKVTISNKPGD</sequence>
<keyword evidence="3" id="KW-1185">Reference proteome</keyword>
<evidence type="ECO:0000256" key="1">
    <source>
        <dbReference type="SAM" id="Phobius"/>
    </source>
</evidence>
<organism evidence="2 3">
    <name type="scientific">Winogradskyella immobilis</name>
    <dbReference type="NCBI Taxonomy" id="2816852"/>
    <lineage>
        <taxon>Bacteria</taxon>
        <taxon>Pseudomonadati</taxon>
        <taxon>Bacteroidota</taxon>
        <taxon>Flavobacteriia</taxon>
        <taxon>Flavobacteriales</taxon>
        <taxon>Flavobacteriaceae</taxon>
        <taxon>Winogradskyella</taxon>
    </lineage>
</organism>
<feature type="transmembrane region" description="Helical" evidence="1">
    <location>
        <begin position="54"/>
        <end position="76"/>
    </location>
</feature>
<keyword evidence="1" id="KW-1133">Transmembrane helix</keyword>
<keyword evidence="1" id="KW-0812">Transmembrane</keyword>
<protein>
    <submittedName>
        <fullName evidence="2">Uncharacterized protein</fullName>
    </submittedName>
</protein>
<reference evidence="3" key="2">
    <citation type="submission" date="2023-07" db="EMBL/GenBank/DDBJ databases">
        <title>Genome of Winogradskyella sp. E313.</title>
        <authorList>
            <person name="Zhou Y."/>
        </authorList>
    </citation>
    <scope>NUCLEOTIDE SEQUENCE [LARGE SCALE GENOMIC DNA]</scope>
    <source>
        <strain evidence="3">E313</strain>
    </source>
</reference>
<keyword evidence="1" id="KW-0472">Membrane</keyword>
<gene>
    <name evidence="2" type="ORF">J1C55_03445</name>
</gene>
<dbReference type="RefSeq" id="WP_227476084.1">
    <property type="nucleotide sequence ID" value="NZ_JAFMPT010000003.1"/>
</dbReference>
<dbReference type="Proteomes" id="UP000778797">
    <property type="component" value="Unassembled WGS sequence"/>
</dbReference>
<proteinExistence type="predicted"/>
<evidence type="ECO:0000313" key="3">
    <source>
        <dbReference type="Proteomes" id="UP000778797"/>
    </source>
</evidence>